<dbReference type="Pfam" id="PF00172">
    <property type="entry name" value="Zn_clus"/>
    <property type="match status" value="1"/>
</dbReference>
<keyword evidence="2" id="KW-0479">Metal-binding</keyword>
<keyword evidence="5" id="KW-0238">DNA-binding</keyword>
<dbReference type="PANTHER" id="PTHR31313:SF81">
    <property type="entry name" value="TY1 ENHANCER ACTIVATOR"/>
    <property type="match status" value="1"/>
</dbReference>
<dbReference type="GO" id="GO:0005634">
    <property type="term" value="C:nucleus"/>
    <property type="evidence" value="ECO:0007669"/>
    <property type="project" value="UniProtKB-SubCell"/>
</dbReference>
<evidence type="ECO:0000259" key="9">
    <source>
        <dbReference type="PROSITE" id="PS50048"/>
    </source>
</evidence>
<dbReference type="OrthoDB" id="2123952at2759"/>
<dbReference type="InterPro" id="IPR036864">
    <property type="entry name" value="Zn2-C6_fun-type_DNA-bd_sf"/>
</dbReference>
<dbReference type="CDD" id="cd12148">
    <property type="entry name" value="fungal_TF_MHR"/>
    <property type="match status" value="1"/>
</dbReference>
<feature type="region of interest" description="Disordered" evidence="8">
    <location>
        <begin position="765"/>
        <end position="823"/>
    </location>
</feature>
<comment type="caution">
    <text evidence="10">The sequence shown here is derived from an EMBL/GenBank/DDBJ whole genome shotgun (WGS) entry which is preliminary data.</text>
</comment>
<evidence type="ECO:0000256" key="8">
    <source>
        <dbReference type="SAM" id="MobiDB-lite"/>
    </source>
</evidence>
<keyword evidence="6" id="KW-0804">Transcription</keyword>
<evidence type="ECO:0000313" key="10">
    <source>
        <dbReference type="EMBL" id="KAF9450826.1"/>
    </source>
</evidence>
<dbReference type="GO" id="GO:0003677">
    <property type="term" value="F:DNA binding"/>
    <property type="evidence" value="ECO:0007669"/>
    <property type="project" value="UniProtKB-KW"/>
</dbReference>
<dbReference type="Proteomes" id="UP000807342">
    <property type="component" value="Unassembled WGS sequence"/>
</dbReference>
<dbReference type="SMART" id="SM00906">
    <property type="entry name" value="Fungal_trans"/>
    <property type="match status" value="1"/>
</dbReference>
<evidence type="ECO:0000256" key="2">
    <source>
        <dbReference type="ARBA" id="ARBA00022723"/>
    </source>
</evidence>
<proteinExistence type="predicted"/>
<feature type="domain" description="Zn(2)-C6 fungal-type" evidence="9">
    <location>
        <begin position="18"/>
        <end position="47"/>
    </location>
</feature>
<dbReference type="SMART" id="SM00066">
    <property type="entry name" value="GAL4"/>
    <property type="match status" value="1"/>
</dbReference>
<evidence type="ECO:0000256" key="5">
    <source>
        <dbReference type="ARBA" id="ARBA00023125"/>
    </source>
</evidence>
<dbReference type="GO" id="GO:0008270">
    <property type="term" value="F:zinc ion binding"/>
    <property type="evidence" value="ECO:0007669"/>
    <property type="project" value="InterPro"/>
</dbReference>
<dbReference type="InterPro" id="IPR051615">
    <property type="entry name" value="Transcr_Regulatory_Elem"/>
</dbReference>
<dbReference type="EMBL" id="MU151096">
    <property type="protein sequence ID" value="KAF9450826.1"/>
    <property type="molecule type" value="Genomic_DNA"/>
</dbReference>
<organism evidence="10 11">
    <name type="scientific">Macrolepiota fuliginosa MF-IS2</name>
    <dbReference type="NCBI Taxonomy" id="1400762"/>
    <lineage>
        <taxon>Eukaryota</taxon>
        <taxon>Fungi</taxon>
        <taxon>Dikarya</taxon>
        <taxon>Basidiomycota</taxon>
        <taxon>Agaricomycotina</taxon>
        <taxon>Agaricomycetes</taxon>
        <taxon>Agaricomycetidae</taxon>
        <taxon>Agaricales</taxon>
        <taxon>Agaricineae</taxon>
        <taxon>Agaricaceae</taxon>
        <taxon>Macrolepiota</taxon>
    </lineage>
</organism>
<keyword evidence="3" id="KW-0862">Zinc</keyword>
<evidence type="ECO:0000256" key="7">
    <source>
        <dbReference type="ARBA" id="ARBA00023242"/>
    </source>
</evidence>
<name>A0A9P5XKG2_9AGAR</name>
<dbReference type="InterPro" id="IPR001138">
    <property type="entry name" value="Zn2Cys6_DnaBD"/>
</dbReference>
<dbReference type="AlphaFoldDB" id="A0A9P5XKG2"/>
<dbReference type="Pfam" id="PF04082">
    <property type="entry name" value="Fungal_trans"/>
    <property type="match status" value="1"/>
</dbReference>
<evidence type="ECO:0000256" key="6">
    <source>
        <dbReference type="ARBA" id="ARBA00023163"/>
    </source>
</evidence>
<dbReference type="GO" id="GO:0000981">
    <property type="term" value="F:DNA-binding transcription factor activity, RNA polymerase II-specific"/>
    <property type="evidence" value="ECO:0007669"/>
    <property type="project" value="InterPro"/>
</dbReference>
<dbReference type="PANTHER" id="PTHR31313">
    <property type="entry name" value="TY1 ENHANCER ACTIVATOR"/>
    <property type="match status" value="1"/>
</dbReference>
<reference evidence="10" key="1">
    <citation type="submission" date="2020-11" db="EMBL/GenBank/DDBJ databases">
        <authorList>
            <consortium name="DOE Joint Genome Institute"/>
            <person name="Ahrendt S."/>
            <person name="Riley R."/>
            <person name="Andreopoulos W."/>
            <person name="Labutti K."/>
            <person name="Pangilinan J."/>
            <person name="Ruiz-Duenas F.J."/>
            <person name="Barrasa J.M."/>
            <person name="Sanchez-Garcia M."/>
            <person name="Camarero S."/>
            <person name="Miyauchi S."/>
            <person name="Serrano A."/>
            <person name="Linde D."/>
            <person name="Babiker R."/>
            <person name="Drula E."/>
            <person name="Ayuso-Fernandez I."/>
            <person name="Pacheco R."/>
            <person name="Padilla G."/>
            <person name="Ferreira P."/>
            <person name="Barriuso J."/>
            <person name="Kellner H."/>
            <person name="Castanera R."/>
            <person name="Alfaro M."/>
            <person name="Ramirez L."/>
            <person name="Pisabarro A.G."/>
            <person name="Kuo A."/>
            <person name="Tritt A."/>
            <person name="Lipzen A."/>
            <person name="He G."/>
            <person name="Yan M."/>
            <person name="Ng V."/>
            <person name="Cullen D."/>
            <person name="Martin F."/>
            <person name="Rosso M.-N."/>
            <person name="Henrissat B."/>
            <person name="Hibbett D."/>
            <person name="Martinez A.T."/>
            <person name="Grigoriev I.V."/>
        </authorList>
    </citation>
    <scope>NUCLEOTIDE SEQUENCE</scope>
    <source>
        <strain evidence="10">MF-IS2</strain>
    </source>
</reference>
<accession>A0A9P5XKG2</accession>
<keyword evidence="11" id="KW-1185">Reference proteome</keyword>
<comment type="subcellular location">
    <subcellularLocation>
        <location evidence="1">Nucleus</location>
    </subcellularLocation>
</comment>
<gene>
    <name evidence="10" type="ORF">P691DRAFT_809349</name>
</gene>
<evidence type="ECO:0000256" key="4">
    <source>
        <dbReference type="ARBA" id="ARBA00023015"/>
    </source>
</evidence>
<dbReference type="CDD" id="cd00067">
    <property type="entry name" value="GAL4"/>
    <property type="match status" value="1"/>
</dbReference>
<feature type="compositionally biased region" description="Basic and acidic residues" evidence="8">
    <location>
        <begin position="167"/>
        <end position="185"/>
    </location>
</feature>
<feature type="region of interest" description="Disordered" evidence="8">
    <location>
        <begin position="146"/>
        <end position="224"/>
    </location>
</feature>
<evidence type="ECO:0000256" key="3">
    <source>
        <dbReference type="ARBA" id="ARBA00022833"/>
    </source>
</evidence>
<dbReference type="GO" id="GO:0006351">
    <property type="term" value="P:DNA-templated transcription"/>
    <property type="evidence" value="ECO:0007669"/>
    <property type="project" value="InterPro"/>
</dbReference>
<feature type="compositionally biased region" description="Basic and acidic residues" evidence="8">
    <location>
        <begin position="197"/>
        <end position="212"/>
    </location>
</feature>
<sequence length="927" mass="102510">MHPTLATSERVVKKVSRACNTCRLKRKKCDGLDPCAFCVDNKLECLYSKEPRRRGPPSGYLRYTETRVAILEILLGLYLSKLPKKEEDADVLFDPFLDIAKTLQTEAKTCTQDVWDAHKTLWTRCPSAKVVEELVVSFAPFTPRSAQEAPAKTLLPPPPTSTASSATHDRHSVSKEGTRKSEKIRHSAPQISFAQTHRPESFDRTGSHDHLTDTGSPASVRAQGITPEVVAIEERDGWQDCGPADGHQAGPHLEPASESVRLTYPSHRAQPFEQNIVQLHTTDPVQLRDTADIEMALGLGGAQEYTGSYWRTVDLAMPEPETYTPVPITPANSMPLSRSQLDLPPSHILSRLLDVYYQHSHPSYPLLPSRNTLDAILLSPGGKSEPLSTMMLSICAYSGRLSPTTHPSSDSMTGTGGLAGKIAADLWYEQARTALSALLKKESSLELVQASLLLALRDYGKGNESQAWVLVGLAVRMAQDLQLHDDLAENAALQTPPEETLLRRNVWGVCIVLDLLLSLQMGRPPIYSDPLKGSLVVASRSRPPDVDVNPSPPFTYAVSLCRVISMINFHLYLGYPSPAAQTPPDKLSHLRTELDMWHRTLPMQYRISIGHQPRRDVLEINMLYHVAIILLYRPISREQLNQQATDIFLEAASTFNVLLEKYRQSQAIAQSNPPSNVPVLSHTNPNMIYLIYTVAIAHLSGYKLRQVQQANANAPATVSSTSALQTQLHLLKCLEALASIGYTWELARRCWKALDTFMEMENLKPRSGEDLDENGSLTLGKRKRETEEPQRRPWPMGGRLDSPTVVSGAHGSPIKPQHPPQQFPVSLSSPVPGLGTMMNSPSMPNQFASGYPQMPQHNPPPNVGTSEWNGNNNVPYTSSETAFPSFDPSLFSTRWMPDASQGASGDWDSSWDETAWSQNYIGGMGLF</sequence>
<evidence type="ECO:0000256" key="1">
    <source>
        <dbReference type="ARBA" id="ARBA00004123"/>
    </source>
</evidence>
<dbReference type="PROSITE" id="PS00463">
    <property type="entry name" value="ZN2_CY6_FUNGAL_1"/>
    <property type="match status" value="1"/>
</dbReference>
<keyword evidence="4" id="KW-0805">Transcription regulation</keyword>
<dbReference type="Gene3D" id="4.10.240.10">
    <property type="entry name" value="Zn(2)-C6 fungal-type DNA-binding domain"/>
    <property type="match status" value="1"/>
</dbReference>
<dbReference type="SUPFAM" id="SSF57701">
    <property type="entry name" value="Zn2/Cys6 DNA-binding domain"/>
    <property type="match status" value="1"/>
</dbReference>
<evidence type="ECO:0000313" key="11">
    <source>
        <dbReference type="Proteomes" id="UP000807342"/>
    </source>
</evidence>
<dbReference type="PROSITE" id="PS50048">
    <property type="entry name" value="ZN2_CY6_FUNGAL_2"/>
    <property type="match status" value="1"/>
</dbReference>
<protein>
    <recommendedName>
        <fullName evidence="9">Zn(2)-C6 fungal-type domain-containing protein</fullName>
    </recommendedName>
</protein>
<keyword evidence="7" id="KW-0539">Nucleus</keyword>
<dbReference type="InterPro" id="IPR007219">
    <property type="entry name" value="XnlR_reg_dom"/>
</dbReference>